<reference evidence="3 4" key="1">
    <citation type="submission" date="2020-10" db="EMBL/GenBank/DDBJ databases">
        <title>The Coptis chinensis genome and diversification of protoberbering-type alkaloids.</title>
        <authorList>
            <person name="Wang B."/>
            <person name="Shu S."/>
            <person name="Song C."/>
            <person name="Liu Y."/>
        </authorList>
    </citation>
    <scope>NUCLEOTIDE SEQUENCE [LARGE SCALE GENOMIC DNA]</scope>
    <source>
        <strain evidence="3">HL-2020</strain>
        <tissue evidence="3">Leaf</tissue>
    </source>
</reference>
<evidence type="ECO:0000313" key="4">
    <source>
        <dbReference type="Proteomes" id="UP000631114"/>
    </source>
</evidence>
<keyword evidence="4" id="KW-1185">Reference proteome</keyword>
<feature type="region of interest" description="Disordered" evidence="1">
    <location>
        <begin position="56"/>
        <end position="78"/>
    </location>
</feature>
<name>A0A835IEV2_9MAGN</name>
<dbReference type="EMBL" id="JADFTS010000003">
    <property type="protein sequence ID" value="KAF9615649.1"/>
    <property type="molecule type" value="Genomic_DNA"/>
</dbReference>
<organism evidence="3 4">
    <name type="scientific">Coptis chinensis</name>
    <dbReference type="NCBI Taxonomy" id="261450"/>
    <lineage>
        <taxon>Eukaryota</taxon>
        <taxon>Viridiplantae</taxon>
        <taxon>Streptophyta</taxon>
        <taxon>Embryophyta</taxon>
        <taxon>Tracheophyta</taxon>
        <taxon>Spermatophyta</taxon>
        <taxon>Magnoliopsida</taxon>
        <taxon>Ranunculales</taxon>
        <taxon>Ranunculaceae</taxon>
        <taxon>Coptidoideae</taxon>
        <taxon>Coptis</taxon>
    </lineage>
</organism>
<comment type="caution">
    <text evidence="3">The sequence shown here is derived from an EMBL/GenBank/DDBJ whole genome shotgun (WGS) entry which is preliminary data.</text>
</comment>
<evidence type="ECO:0000313" key="3">
    <source>
        <dbReference type="EMBL" id="KAF9615649.1"/>
    </source>
</evidence>
<dbReference type="Proteomes" id="UP000631114">
    <property type="component" value="Unassembled WGS sequence"/>
</dbReference>
<proteinExistence type="predicted"/>
<dbReference type="InterPro" id="IPR029262">
    <property type="entry name" value="RPOL_N"/>
</dbReference>
<dbReference type="AlphaFoldDB" id="A0A835IEV2"/>
<protein>
    <recommendedName>
        <fullName evidence="2">DNA-directed RNA polymerase N-terminal domain-containing protein</fullName>
    </recommendedName>
</protein>
<dbReference type="Gene3D" id="1.10.1320.10">
    <property type="entry name" value="DNA-directed RNA polymerase, N-terminal domain"/>
    <property type="match status" value="1"/>
</dbReference>
<feature type="compositionally biased region" description="Basic and acidic residues" evidence="1">
    <location>
        <begin position="64"/>
        <end position="78"/>
    </location>
</feature>
<dbReference type="InterPro" id="IPR037159">
    <property type="entry name" value="RNA_POL_N_sf"/>
</dbReference>
<accession>A0A835IEV2</accession>
<feature type="domain" description="DNA-directed RNA polymerase N-terminal" evidence="2">
    <location>
        <begin position="1"/>
        <end position="68"/>
    </location>
</feature>
<evidence type="ECO:0000256" key="1">
    <source>
        <dbReference type="SAM" id="MobiDB-lite"/>
    </source>
</evidence>
<sequence>MAVIVMHKMMGLLMNGQDDGCVRVVQAAVHIGEAIENEVRIHSFLERTKKFRSRKTIEVDEDDSLSKKAGDSEENVKT</sequence>
<dbReference type="Pfam" id="PF14700">
    <property type="entry name" value="RPOL_N"/>
    <property type="match status" value="1"/>
</dbReference>
<evidence type="ECO:0000259" key="2">
    <source>
        <dbReference type="Pfam" id="PF14700"/>
    </source>
</evidence>
<dbReference type="OrthoDB" id="1740667at2759"/>
<gene>
    <name evidence="3" type="ORF">IFM89_025599</name>
</gene>